<name>A0AAQ3K8L5_9LILI</name>
<reference evidence="5 6" key="1">
    <citation type="submission" date="2023-10" db="EMBL/GenBank/DDBJ databases">
        <title>Chromosome-scale genome assembly provides insights into flower coloration mechanisms of Canna indica.</title>
        <authorList>
            <person name="Li C."/>
        </authorList>
    </citation>
    <scope>NUCLEOTIDE SEQUENCE [LARGE SCALE GENOMIC DNA]</scope>
    <source>
        <tissue evidence="5">Flower</tissue>
    </source>
</reference>
<protein>
    <recommendedName>
        <fullName evidence="4">FLZ-type domain-containing protein</fullName>
    </recommendedName>
</protein>
<sequence length="199" mass="21710">MVHQPRPIARKLPDQIALRSGDQRCLVGAVPMSPLVRNPHSPREWRNRDSCCVGLQIAVALEKAGEIPRKLHSTAPIAIGHPRACGGASGGGRPEVSGFAAGASCCASSPSPADIVEEEFCVADFLVSCHLCRKNLHGKDIFMYREKAFCSEDCRYQQMMSDEYQEKYRGRTPKRSPEIASSSPYNSGGQLFFTGIVVS</sequence>
<keyword evidence="6" id="KW-1185">Reference proteome</keyword>
<feature type="domain" description="FLZ-type" evidence="4">
    <location>
        <begin position="124"/>
        <end position="166"/>
    </location>
</feature>
<dbReference type="PANTHER" id="PTHR47208">
    <property type="entry name" value="OS02G0174800 PROTEIN"/>
    <property type="match status" value="1"/>
</dbReference>
<accession>A0AAQ3K8L5</accession>
<dbReference type="GO" id="GO:0046872">
    <property type="term" value="F:metal ion binding"/>
    <property type="evidence" value="ECO:0007669"/>
    <property type="project" value="UniProtKB-KW"/>
</dbReference>
<evidence type="ECO:0000313" key="6">
    <source>
        <dbReference type="Proteomes" id="UP001327560"/>
    </source>
</evidence>
<dbReference type="AlphaFoldDB" id="A0AAQ3K8L5"/>
<dbReference type="InterPro" id="IPR044604">
    <property type="entry name" value="FLZ12/13/14"/>
</dbReference>
<gene>
    <name evidence="5" type="ORF">Cni_G11367</name>
</gene>
<evidence type="ECO:0000313" key="5">
    <source>
        <dbReference type="EMBL" id="WOL02648.1"/>
    </source>
</evidence>
<feature type="zinc finger region" description="FLZ-type" evidence="3">
    <location>
        <begin position="124"/>
        <end position="166"/>
    </location>
</feature>
<organism evidence="5 6">
    <name type="scientific">Canna indica</name>
    <name type="common">Indian-shot</name>
    <dbReference type="NCBI Taxonomy" id="4628"/>
    <lineage>
        <taxon>Eukaryota</taxon>
        <taxon>Viridiplantae</taxon>
        <taxon>Streptophyta</taxon>
        <taxon>Embryophyta</taxon>
        <taxon>Tracheophyta</taxon>
        <taxon>Spermatophyta</taxon>
        <taxon>Magnoliopsida</taxon>
        <taxon>Liliopsida</taxon>
        <taxon>Zingiberales</taxon>
        <taxon>Cannaceae</taxon>
        <taxon>Canna</taxon>
    </lineage>
</organism>
<dbReference type="PANTHER" id="PTHR47208:SF5">
    <property type="entry name" value="FCS-LIKE ZINC FINGER 12-RELATED"/>
    <property type="match status" value="1"/>
</dbReference>
<dbReference type="Pfam" id="PF04570">
    <property type="entry name" value="zf-FLZ"/>
    <property type="match status" value="1"/>
</dbReference>
<proteinExistence type="inferred from homology"/>
<comment type="similarity">
    <text evidence="1">Belongs to the FLZ family.</text>
</comment>
<dbReference type="EMBL" id="CP136892">
    <property type="protein sequence ID" value="WOL02648.1"/>
    <property type="molecule type" value="Genomic_DNA"/>
</dbReference>
<dbReference type="PROSITE" id="PS51795">
    <property type="entry name" value="ZF_FLZ"/>
    <property type="match status" value="1"/>
</dbReference>
<evidence type="ECO:0000256" key="2">
    <source>
        <dbReference type="ARBA" id="ARBA00022723"/>
    </source>
</evidence>
<keyword evidence="2" id="KW-0479">Metal-binding</keyword>
<evidence type="ECO:0000256" key="3">
    <source>
        <dbReference type="PROSITE-ProRule" id="PRU01131"/>
    </source>
</evidence>
<evidence type="ECO:0000256" key="1">
    <source>
        <dbReference type="ARBA" id="ARBA00009374"/>
    </source>
</evidence>
<dbReference type="InterPro" id="IPR007650">
    <property type="entry name" value="Zf-FLZ_dom"/>
</dbReference>
<dbReference type="Proteomes" id="UP001327560">
    <property type="component" value="Chromosome 3"/>
</dbReference>
<evidence type="ECO:0000259" key="4">
    <source>
        <dbReference type="PROSITE" id="PS51795"/>
    </source>
</evidence>